<dbReference type="STRING" id="1416801.SAMN05192553_101300"/>
<keyword evidence="3" id="KW-1185">Reference proteome</keyword>
<dbReference type="EMBL" id="FNZH01000001">
    <property type="protein sequence ID" value="SEI78921.1"/>
    <property type="molecule type" value="Genomic_DNA"/>
</dbReference>
<evidence type="ECO:0000256" key="1">
    <source>
        <dbReference type="SAM" id="SignalP"/>
    </source>
</evidence>
<feature type="signal peptide" evidence="1">
    <location>
        <begin position="1"/>
        <end position="23"/>
    </location>
</feature>
<protein>
    <recommendedName>
        <fullName evidence="4">LTXXQ motif family protein</fullName>
    </recommendedName>
</protein>
<accession>A0A1H6TFZ2</accession>
<organism evidence="2 3">
    <name type="scientific">Cyclobacterium xiamenense</name>
    <dbReference type="NCBI Taxonomy" id="1297121"/>
    <lineage>
        <taxon>Bacteria</taxon>
        <taxon>Pseudomonadati</taxon>
        <taxon>Bacteroidota</taxon>
        <taxon>Cytophagia</taxon>
        <taxon>Cytophagales</taxon>
        <taxon>Cyclobacteriaceae</taxon>
        <taxon>Cyclobacterium</taxon>
    </lineage>
</organism>
<dbReference type="AlphaFoldDB" id="A0A1H6TFZ2"/>
<feature type="chain" id="PRO_5011457052" description="LTXXQ motif family protein" evidence="1">
    <location>
        <begin position="24"/>
        <end position="126"/>
    </location>
</feature>
<reference evidence="3" key="1">
    <citation type="submission" date="2016-10" db="EMBL/GenBank/DDBJ databases">
        <authorList>
            <person name="Varghese N."/>
            <person name="Submissions S."/>
        </authorList>
    </citation>
    <scope>NUCLEOTIDE SEQUENCE [LARGE SCALE GENOMIC DNA]</scope>
    <source>
        <strain evidence="3">IBRC-M 10761</strain>
    </source>
</reference>
<gene>
    <name evidence="2" type="ORF">SAMN05192553_101300</name>
</gene>
<sequence>MKSLKILSFFFALFLLGTNTSFAQSQETKLTDEQKEQLAQNLEEFQEILNLSETQKSEFESITKKYVGQMMAVRDGGGSRYSKYKKVQSISRNRNAEMKKLLSKEQYETYLEKQKEMQKKMKEKRG</sequence>
<name>A0A1H6TFZ2_9BACT</name>
<evidence type="ECO:0000313" key="2">
    <source>
        <dbReference type="EMBL" id="SEI78921.1"/>
    </source>
</evidence>
<proteinExistence type="predicted"/>
<dbReference type="Proteomes" id="UP000199403">
    <property type="component" value="Unassembled WGS sequence"/>
</dbReference>
<evidence type="ECO:0000313" key="3">
    <source>
        <dbReference type="Proteomes" id="UP000199403"/>
    </source>
</evidence>
<keyword evidence="1" id="KW-0732">Signal</keyword>
<evidence type="ECO:0008006" key="4">
    <source>
        <dbReference type="Google" id="ProtNLM"/>
    </source>
</evidence>